<dbReference type="EMBL" id="CP140152">
    <property type="protein sequence ID" value="WQH05054.1"/>
    <property type="molecule type" value="Genomic_DNA"/>
</dbReference>
<dbReference type="InterPro" id="IPR003660">
    <property type="entry name" value="HAMP_dom"/>
</dbReference>
<dbReference type="Pfam" id="PF00512">
    <property type="entry name" value="HisKA"/>
    <property type="match status" value="1"/>
</dbReference>
<dbReference type="Gene3D" id="3.30.565.10">
    <property type="entry name" value="Histidine kinase-like ATPase, C-terminal domain"/>
    <property type="match status" value="1"/>
</dbReference>
<keyword evidence="4" id="KW-0597">Phosphoprotein</keyword>
<dbReference type="RefSeq" id="WP_322534295.1">
    <property type="nucleotide sequence ID" value="NZ_CP140152.1"/>
</dbReference>
<keyword evidence="9 17" id="KW-0067">ATP-binding</keyword>
<evidence type="ECO:0000256" key="6">
    <source>
        <dbReference type="ARBA" id="ARBA00022692"/>
    </source>
</evidence>
<evidence type="ECO:0000256" key="9">
    <source>
        <dbReference type="ARBA" id="ARBA00022840"/>
    </source>
</evidence>
<gene>
    <name evidence="17" type="ORF">SR858_01535</name>
</gene>
<dbReference type="PROSITE" id="PS50885">
    <property type="entry name" value="HAMP"/>
    <property type="match status" value="1"/>
</dbReference>
<keyword evidence="18" id="KW-1185">Reference proteome</keyword>
<evidence type="ECO:0000259" key="15">
    <source>
        <dbReference type="PROSITE" id="PS50109"/>
    </source>
</evidence>
<dbReference type="InterPro" id="IPR036097">
    <property type="entry name" value="HisK_dim/P_sf"/>
</dbReference>
<comment type="subcellular location">
    <subcellularLocation>
        <location evidence="2">Membrane</location>
        <topology evidence="2">Multi-pass membrane protein</topology>
    </subcellularLocation>
</comment>
<dbReference type="InterPro" id="IPR013727">
    <property type="entry name" value="2CSK_N"/>
</dbReference>
<organism evidence="17 18">
    <name type="scientific">Duganella zoogloeoides</name>
    <dbReference type="NCBI Taxonomy" id="75659"/>
    <lineage>
        <taxon>Bacteria</taxon>
        <taxon>Pseudomonadati</taxon>
        <taxon>Pseudomonadota</taxon>
        <taxon>Betaproteobacteria</taxon>
        <taxon>Burkholderiales</taxon>
        <taxon>Oxalobacteraceae</taxon>
        <taxon>Telluria group</taxon>
        <taxon>Duganella</taxon>
    </lineage>
</organism>
<evidence type="ECO:0000259" key="16">
    <source>
        <dbReference type="PROSITE" id="PS50885"/>
    </source>
</evidence>
<dbReference type="EC" id="2.7.13.3" evidence="3"/>
<dbReference type="SMART" id="SM00388">
    <property type="entry name" value="HisKA"/>
    <property type="match status" value="1"/>
</dbReference>
<evidence type="ECO:0000256" key="14">
    <source>
        <dbReference type="SAM" id="Phobius"/>
    </source>
</evidence>
<dbReference type="SUPFAM" id="SSF47384">
    <property type="entry name" value="Homodimeric domain of signal transducing histidine kinase"/>
    <property type="match status" value="1"/>
</dbReference>
<dbReference type="InterPro" id="IPR005467">
    <property type="entry name" value="His_kinase_dom"/>
</dbReference>
<dbReference type="CDD" id="cd00082">
    <property type="entry name" value="HisKA"/>
    <property type="match status" value="1"/>
</dbReference>
<dbReference type="InterPro" id="IPR003661">
    <property type="entry name" value="HisK_dim/P_dom"/>
</dbReference>
<feature type="domain" description="HAMP" evidence="16">
    <location>
        <begin position="196"/>
        <end position="248"/>
    </location>
</feature>
<dbReference type="SMART" id="SM00387">
    <property type="entry name" value="HATPase_c"/>
    <property type="match status" value="1"/>
</dbReference>
<keyword evidence="7" id="KW-0547">Nucleotide-binding</keyword>
<dbReference type="PANTHER" id="PTHR45436:SF14">
    <property type="entry name" value="SENSOR PROTEIN QSEC"/>
    <property type="match status" value="1"/>
</dbReference>
<evidence type="ECO:0000256" key="3">
    <source>
        <dbReference type="ARBA" id="ARBA00012438"/>
    </source>
</evidence>
<dbReference type="InterPro" id="IPR036890">
    <property type="entry name" value="HATPase_C_sf"/>
</dbReference>
<feature type="transmembrane region" description="Helical" evidence="14">
    <location>
        <begin position="30"/>
        <end position="54"/>
    </location>
</feature>
<evidence type="ECO:0000256" key="8">
    <source>
        <dbReference type="ARBA" id="ARBA00022777"/>
    </source>
</evidence>
<evidence type="ECO:0000256" key="5">
    <source>
        <dbReference type="ARBA" id="ARBA00022679"/>
    </source>
</evidence>
<keyword evidence="8" id="KW-0418">Kinase</keyword>
<feature type="domain" description="Histidine kinase" evidence="15">
    <location>
        <begin position="256"/>
        <end position="470"/>
    </location>
</feature>
<evidence type="ECO:0000256" key="7">
    <source>
        <dbReference type="ARBA" id="ARBA00022741"/>
    </source>
</evidence>
<dbReference type="Proteomes" id="UP001326110">
    <property type="component" value="Chromosome"/>
</dbReference>
<proteinExistence type="predicted"/>
<evidence type="ECO:0000256" key="4">
    <source>
        <dbReference type="ARBA" id="ARBA00022553"/>
    </source>
</evidence>
<keyword evidence="10 14" id="KW-1133">Transmembrane helix</keyword>
<evidence type="ECO:0000256" key="1">
    <source>
        <dbReference type="ARBA" id="ARBA00000085"/>
    </source>
</evidence>
<dbReference type="InterPro" id="IPR004358">
    <property type="entry name" value="Sig_transdc_His_kin-like_C"/>
</dbReference>
<dbReference type="InterPro" id="IPR050428">
    <property type="entry name" value="TCS_sensor_his_kinase"/>
</dbReference>
<evidence type="ECO:0000256" key="10">
    <source>
        <dbReference type="ARBA" id="ARBA00022989"/>
    </source>
</evidence>
<dbReference type="PRINTS" id="PR00344">
    <property type="entry name" value="BCTRLSENSOR"/>
</dbReference>
<evidence type="ECO:0000256" key="2">
    <source>
        <dbReference type="ARBA" id="ARBA00004141"/>
    </source>
</evidence>
<keyword evidence="6 14" id="KW-0812">Transmembrane</keyword>
<evidence type="ECO:0000313" key="18">
    <source>
        <dbReference type="Proteomes" id="UP001326110"/>
    </source>
</evidence>
<evidence type="ECO:0000313" key="17">
    <source>
        <dbReference type="EMBL" id="WQH05054.1"/>
    </source>
</evidence>
<reference evidence="17 18" key="1">
    <citation type="submission" date="2023-11" db="EMBL/GenBank/DDBJ databases">
        <title>MicrobeMod: A computational toolkit for identifying prokaryotic methylation and restriction-modification with nanopore sequencing.</title>
        <authorList>
            <person name="Crits-Christoph A."/>
            <person name="Kang S.C."/>
            <person name="Lee H."/>
            <person name="Ostrov N."/>
        </authorList>
    </citation>
    <scope>NUCLEOTIDE SEQUENCE [LARGE SCALE GENOMIC DNA]</scope>
    <source>
        <strain evidence="17 18">ATCC 25935</strain>
    </source>
</reference>
<keyword evidence="11" id="KW-0902">Two-component regulatory system</keyword>
<comment type="catalytic activity">
    <reaction evidence="1">
        <text>ATP + protein L-histidine = ADP + protein N-phospho-L-histidine.</text>
        <dbReference type="EC" id="2.7.13.3"/>
    </reaction>
</comment>
<evidence type="ECO:0000256" key="13">
    <source>
        <dbReference type="SAM" id="MobiDB-lite"/>
    </source>
</evidence>
<keyword evidence="12 14" id="KW-0472">Membrane</keyword>
<dbReference type="PROSITE" id="PS50109">
    <property type="entry name" value="HIS_KIN"/>
    <property type="match status" value="1"/>
</dbReference>
<dbReference type="Pfam" id="PF08521">
    <property type="entry name" value="2CSK_N"/>
    <property type="match status" value="1"/>
</dbReference>
<name>A0ABZ0XZ79_9BURK</name>
<feature type="compositionally biased region" description="Pro residues" evidence="13">
    <location>
        <begin position="7"/>
        <end position="22"/>
    </location>
</feature>
<evidence type="ECO:0000256" key="11">
    <source>
        <dbReference type="ARBA" id="ARBA00023012"/>
    </source>
</evidence>
<evidence type="ECO:0000256" key="12">
    <source>
        <dbReference type="ARBA" id="ARBA00023136"/>
    </source>
</evidence>
<dbReference type="Pfam" id="PF02518">
    <property type="entry name" value="HATPase_c"/>
    <property type="match status" value="1"/>
</dbReference>
<keyword evidence="5" id="KW-0808">Transferase</keyword>
<accession>A0ABZ0XZ79</accession>
<dbReference type="InterPro" id="IPR003594">
    <property type="entry name" value="HATPase_dom"/>
</dbReference>
<dbReference type="PANTHER" id="PTHR45436">
    <property type="entry name" value="SENSOR HISTIDINE KINASE YKOH"/>
    <property type="match status" value="1"/>
</dbReference>
<feature type="transmembrane region" description="Helical" evidence="14">
    <location>
        <begin position="176"/>
        <end position="195"/>
    </location>
</feature>
<dbReference type="GO" id="GO:0005524">
    <property type="term" value="F:ATP binding"/>
    <property type="evidence" value="ECO:0007669"/>
    <property type="project" value="UniProtKB-KW"/>
</dbReference>
<feature type="region of interest" description="Disordered" evidence="13">
    <location>
        <begin position="1"/>
        <end position="22"/>
    </location>
</feature>
<dbReference type="Gene3D" id="1.10.287.130">
    <property type="match status" value="1"/>
</dbReference>
<sequence>MATEPPAGAPAPAPMPPQPPQRPWSLRRRLLAAIVAASTVLWLASLGIVTYIAWHETNDVFDDALEESGYMLMAATTDWNERGLLSRARAGGTSERKVDMQYQIVVDGRVLQRTSGAPATPFVAGFDDDHGFADPRVGKQRWRVFVVRDEERHFEVQVGQLHKKRLDILEELAEHLWLPVAGFLAVLALVCWLLIHRVLKPLRQTASAIAAKTPHDLALVATAGQPRELLPIVQALNGVLGRLDAALQAERRFTADAAHELRTPLAGLHMHVQLLQRQHPDAALAAPFKKLRDDISRVTALVDSLLALARLDPVTHELLATEAVPLAPLCEQLRATLADSAARRGLSLVLRCADAVAQANPAMLQIAVRNVLDNAVRYCPDGARIELDAVQAAGRIVITVRDNGPGVDAASRQRLSERFFRVLGHAAGQGGSGLGLSIVQRIVELHGGTLGFGAGLDGRGLGVTFDVPAH</sequence>
<dbReference type="SUPFAM" id="SSF55874">
    <property type="entry name" value="ATPase domain of HSP90 chaperone/DNA topoisomerase II/histidine kinase"/>
    <property type="match status" value="1"/>
</dbReference>
<protein>
    <recommendedName>
        <fullName evidence="3">histidine kinase</fullName>
        <ecNumber evidence="3">2.7.13.3</ecNumber>
    </recommendedName>
</protein>